<dbReference type="AlphaFoldDB" id="E3N6W3"/>
<dbReference type="STRING" id="31234.E3N6W3"/>
<evidence type="ECO:0000313" key="1">
    <source>
        <dbReference type="EMBL" id="EFO88261.1"/>
    </source>
</evidence>
<keyword evidence="2" id="KW-1185">Reference proteome</keyword>
<dbReference type="HOGENOM" id="CLU_141211_1_0_1"/>
<dbReference type="OMA" id="THNCTSN"/>
<dbReference type="eggNOG" id="ENOG502TJ5B">
    <property type="taxonomic scope" value="Eukaryota"/>
</dbReference>
<dbReference type="InterPro" id="IPR038479">
    <property type="entry name" value="Transthyretin-like_sf"/>
</dbReference>
<dbReference type="PANTHER" id="PTHR21479">
    <property type="match status" value="1"/>
</dbReference>
<name>E3N6W3_CAERE</name>
<dbReference type="PANTHER" id="PTHR21479:SF25">
    <property type="entry name" value="APYRASE-RELATED"/>
    <property type="match status" value="1"/>
</dbReference>
<evidence type="ECO:0000313" key="2">
    <source>
        <dbReference type="Proteomes" id="UP000008281"/>
    </source>
</evidence>
<dbReference type="Proteomes" id="UP000008281">
    <property type="component" value="Unassembled WGS sequence"/>
</dbReference>
<accession>E3N6W3</accession>
<gene>
    <name evidence="1" type="ORF">CRE_08490</name>
</gene>
<dbReference type="EMBL" id="DS268543">
    <property type="protein sequence ID" value="EFO88261.1"/>
    <property type="molecule type" value="Genomic_DNA"/>
</dbReference>
<dbReference type="FunCoup" id="E3N6W3">
    <property type="interactions" value="149"/>
</dbReference>
<protein>
    <submittedName>
        <fullName evidence="1">Uncharacterized protein</fullName>
    </submittedName>
</protein>
<dbReference type="Gene3D" id="2.60.40.3330">
    <property type="match status" value="1"/>
</dbReference>
<proteinExistence type="predicted"/>
<organism evidence="2">
    <name type="scientific">Caenorhabditis remanei</name>
    <name type="common">Caenorhabditis vulgaris</name>
    <dbReference type="NCBI Taxonomy" id="31234"/>
    <lineage>
        <taxon>Eukaryota</taxon>
        <taxon>Metazoa</taxon>
        <taxon>Ecdysozoa</taxon>
        <taxon>Nematoda</taxon>
        <taxon>Chromadorea</taxon>
        <taxon>Rhabditida</taxon>
        <taxon>Rhabditina</taxon>
        <taxon>Rhabditomorpha</taxon>
        <taxon>Rhabditoidea</taxon>
        <taxon>Rhabditidae</taxon>
        <taxon>Peloderinae</taxon>
        <taxon>Caenorhabditis</taxon>
    </lineage>
</organism>
<reference evidence="1" key="1">
    <citation type="submission" date="2007-07" db="EMBL/GenBank/DDBJ databases">
        <title>PCAP assembly of the Caenorhabditis remanei genome.</title>
        <authorList>
            <consortium name="The Caenorhabditis remanei Sequencing Consortium"/>
            <person name="Wilson R.K."/>
        </authorList>
    </citation>
    <scope>NUCLEOTIDE SEQUENCE [LARGE SCALE GENOMIC DNA]</scope>
    <source>
        <strain evidence="1">PB4641</strain>
    </source>
</reference>
<sequence length="139" mass="16330">MFAPKLMIFFVVVVLLAIPSSINAYLSTFQFEGQFECNKPSFHYRIVVYENDNIFDDAIGHTDRMYSREPHMYNVSASDTGDGNNFYEIYFQIVHDCDDRNLVREYYHDMGEYKVKDGHTRNITNILLTNKGKLTKDYI</sequence>
<dbReference type="OrthoDB" id="10532029at2759"/>